<evidence type="ECO:0000256" key="3">
    <source>
        <dbReference type="ARBA" id="ARBA00023163"/>
    </source>
</evidence>
<dbReference type="SUPFAM" id="SSF53822">
    <property type="entry name" value="Periplasmic binding protein-like I"/>
    <property type="match status" value="1"/>
</dbReference>
<comment type="caution">
    <text evidence="6">The sequence shown here is derived from an EMBL/GenBank/DDBJ whole genome shotgun (WGS) entry which is preliminary data.</text>
</comment>
<dbReference type="Pfam" id="PF13377">
    <property type="entry name" value="Peripla_BP_3"/>
    <property type="match status" value="1"/>
</dbReference>
<evidence type="ECO:0000259" key="5">
    <source>
        <dbReference type="PROSITE" id="PS50932"/>
    </source>
</evidence>
<dbReference type="PANTHER" id="PTHR30146:SF109">
    <property type="entry name" value="HTH-TYPE TRANSCRIPTIONAL REGULATOR GALS"/>
    <property type="match status" value="1"/>
</dbReference>
<name>A0A506XX91_9MICO</name>
<keyword evidence="7" id="KW-1185">Reference proteome</keyword>
<evidence type="ECO:0000313" key="6">
    <source>
        <dbReference type="EMBL" id="TPW74040.1"/>
    </source>
</evidence>
<dbReference type="CDD" id="cd06267">
    <property type="entry name" value="PBP1_LacI_sugar_binding-like"/>
    <property type="match status" value="1"/>
</dbReference>
<dbReference type="Gene3D" id="1.10.260.40">
    <property type="entry name" value="lambda repressor-like DNA-binding domains"/>
    <property type="match status" value="1"/>
</dbReference>
<dbReference type="PANTHER" id="PTHR30146">
    <property type="entry name" value="LACI-RELATED TRANSCRIPTIONAL REPRESSOR"/>
    <property type="match status" value="1"/>
</dbReference>
<reference evidence="6 7" key="1">
    <citation type="submission" date="2019-06" db="EMBL/GenBank/DDBJ databases">
        <authorList>
            <person name="Li F."/>
        </authorList>
    </citation>
    <scope>NUCLEOTIDE SEQUENCE [LARGE SCALE GENOMIC DNA]</scope>
    <source>
        <strain evidence="6 7">10F1D-1</strain>
    </source>
</reference>
<dbReference type="InterPro" id="IPR046335">
    <property type="entry name" value="LacI/GalR-like_sensor"/>
</dbReference>
<feature type="domain" description="HTH lacI-type" evidence="5">
    <location>
        <begin position="27"/>
        <end position="81"/>
    </location>
</feature>
<keyword evidence="1" id="KW-0805">Transcription regulation</keyword>
<dbReference type="SMART" id="SM00354">
    <property type="entry name" value="HTH_LACI"/>
    <property type="match status" value="1"/>
</dbReference>
<evidence type="ECO:0000313" key="7">
    <source>
        <dbReference type="Proteomes" id="UP000316252"/>
    </source>
</evidence>
<gene>
    <name evidence="6" type="ORF">FJ657_15425</name>
</gene>
<dbReference type="Pfam" id="PF00356">
    <property type="entry name" value="LacI"/>
    <property type="match status" value="1"/>
</dbReference>
<dbReference type="OrthoDB" id="3258243at2"/>
<dbReference type="SUPFAM" id="SSF47413">
    <property type="entry name" value="lambda repressor-like DNA-binding domains"/>
    <property type="match status" value="1"/>
</dbReference>
<accession>A0A506XX91</accession>
<dbReference type="GO" id="GO:0000976">
    <property type="term" value="F:transcription cis-regulatory region binding"/>
    <property type="evidence" value="ECO:0007669"/>
    <property type="project" value="TreeGrafter"/>
</dbReference>
<dbReference type="AlphaFoldDB" id="A0A506XX91"/>
<dbReference type="PRINTS" id="PR00036">
    <property type="entry name" value="HTHLACI"/>
</dbReference>
<keyword evidence="3" id="KW-0804">Transcription</keyword>
<dbReference type="CDD" id="cd01392">
    <property type="entry name" value="HTH_LacI"/>
    <property type="match status" value="1"/>
</dbReference>
<dbReference type="PROSITE" id="PS50932">
    <property type="entry name" value="HTH_LACI_2"/>
    <property type="match status" value="1"/>
</dbReference>
<feature type="region of interest" description="Disordered" evidence="4">
    <location>
        <begin position="1"/>
        <end position="27"/>
    </location>
</feature>
<evidence type="ECO:0000256" key="2">
    <source>
        <dbReference type="ARBA" id="ARBA00023125"/>
    </source>
</evidence>
<evidence type="ECO:0000256" key="1">
    <source>
        <dbReference type="ARBA" id="ARBA00023015"/>
    </source>
</evidence>
<dbReference type="GO" id="GO:0003700">
    <property type="term" value="F:DNA-binding transcription factor activity"/>
    <property type="evidence" value="ECO:0007669"/>
    <property type="project" value="TreeGrafter"/>
</dbReference>
<sequence length="351" mass="37216">MGRSRPERKGRRMSNADGPRRGPGSAPTIYDVAKLAGVNPSTVSRALNSPGRINAKTEARVRAAAEELRYRLNPMARALPTGKTGTLGLILSDITNPMIAGIVRGAQQAAAEHGYTLVLAESQEDSELEGTAADRILRSVDGIVLAASRLDDAQIQQFADERPLVLINRDSDGVDSVIGDVEPGIDEAVAHLHLLGHDRIVYLSGPTQSWMSRHRAEVIQAVGARRGVAIDVVGPNRPTLDIGPEALPRLVAAGATAVMAYNDVMAIGLIRAASHQGMVIPDDLSIVGFDDVFGADFTSPPLTTVQMPLLNLGDLAVRRLLAKIDGDTAAPKIEPPVSRLIIRGSSGRARV</sequence>
<protein>
    <submittedName>
        <fullName evidence="6">LacI family transcriptional regulator</fullName>
    </submittedName>
</protein>
<dbReference type="EMBL" id="VHQG01000005">
    <property type="protein sequence ID" value="TPW74040.1"/>
    <property type="molecule type" value="Genomic_DNA"/>
</dbReference>
<dbReference type="InterPro" id="IPR000843">
    <property type="entry name" value="HTH_LacI"/>
</dbReference>
<dbReference type="InterPro" id="IPR010982">
    <property type="entry name" value="Lambda_DNA-bd_dom_sf"/>
</dbReference>
<proteinExistence type="predicted"/>
<dbReference type="Proteomes" id="UP000316252">
    <property type="component" value="Unassembled WGS sequence"/>
</dbReference>
<evidence type="ECO:0000256" key="4">
    <source>
        <dbReference type="SAM" id="MobiDB-lite"/>
    </source>
</evidence>
<dbReference type="Gene3D" id="3.40.50.2300">
    <property type="match status" value="2"/>
</dbReference>
<organism evidence="6 7">
    <name type="scientific">Schumannella soli</name>
    <dbReference type="NCBI Taxonomy" id="2590779"/>
    <lineage>
        <taxon>Bacteria</taxon>
        <taxon>Bacillati</taxon>
        <taxon>Actinomycetota</taxon>
        <taxon>Actinomycetes</taxon>
        <taxon>Micrococcales</taxon>
        <taxon>Microbacteriaceae</taxon>
        <taxon>Schumannella</taxon>
    </lineage>
</organism>
<dbReference type="InterPro" id="IPR028082">
    <property type="entry name" value="Peripla_BP_I"/>
</dbReference>
<keyword evidence="2" id="KW-0238">DNA-binding</keyword>